<evidence type="ECO:0000259" key="2">
    <source>
        <dbReference type="PROSITE" id="PS51411"/>
    </source>
</evidence>
<reference evidence="3 4" key="1">
    <citation type="submission" date="2015-06" db="EMBL/GenBank/DDBJ databases">
        <title>Draft genome of the ant-associated black yeast Phialophora attae CBS 131958.</title>
        <authorList>
            <person name="Moreno L.F."/>
            <person name="Stielow B.J."/>
            <person name="de Hoog S."/>
            <person name="Vicente V.A."/>
            <person name="Weiss V.A."/>
            <person name="de Vries M."/>
            <person name="Cruz L.M."/>
            <person name="Souza E.M."/>
        </authorList>
    </citation>
    <scope>NUCLEOTIDE SEQUENCE [LARGE SCALE GENOMIC DNA]</scope>
    <source>
        <strain evidence="3 4">CBS 131958</strain>
    </source>
</reference>
<feature type="region of interest" description="Disordered" evidence="1">
    <location>
        <begin position="649"/>
        <end position="689"/>
    </location>
</feature>
<feature type="compositionally biased region" description="Polar residues" evidence="1">
    <location>
        <begin position="60"/>
        <end position="113"/>
    </location>
</feature>
<organism evidence="3 4">
    <name type="scientific">Cyphellophora attinorum</name>
    <dbReference type="NCBI Taxonomy" id="1664694"/>
    <lineage>
        <taxon>Eukaryota</taxon>
        <taxon>Fungi</taxon>
        <taxon>Dikarya</taxon>
        <taxon>Ascomycota</taxon>
        <taxon>Pezizomycotina</taxon>
        <taxon>Eurotiomycetes</taxon>
        <taxon>Chaetothyriomycetidae</taxon>
        <taxon>Chaetothyriales</taxon>
        <taxon>Cyphellophoraceae</taxon>
        <taxon>Cyphellophora</taxon>
    </lineage>
</organism>
<dbReference type="GeneID" id="28734350"/>
<feature type="domain" description="PSP1 C-terminal" evidence="2">
    <location>
        <begin position="550"/>
        <end position="635"/>
    </location>
</feature>
<dbReference type="Pfam" id="PF04468">
    <property type="entry name" value="PSP1"/>
    <property type="match status" value="1"/>
</dbReference>
<name>A0A0N1HGP1_9EURO</name>
<evidence type="ECO:0000313" key="4">
    <source>
        <dbReference type="Proteomes" id="UP000038010"/>
    </source>
</evidence>
<comment type="caution">
    <text evidence="3">The sequence shown here is derived from an EMBL/GenBank/DDBJ whole genome shotgun (WGS) entry which is preliminary data.</text>
</comment>
<dbReference type="PROSITE" id="PS51411">
    <property type="entry name" value="PSP1_C"/>
    <property type="match status" value="1"/>
</dbReference>
<dbReference type="Proteomes" id="UP000038010">
    <property type="component" value="Unassembled WGS sequence"/>
</dbReference>
<protein>
    <recommendedName>
        <fullName evidence="2">PSP1 C-terminal domain-containing protein</fullName>
    </recommendedName>
</protein>
<dbReference type="InterPro" id="IPR047767">
    <property type="entry name" value="PSP1-like"/>
</dbReference>
<feature type="region of interest" description="Disordered" evidence="1">
    <location>
        <begin position="275"/>
        <end position="311"/>
    </location>
</feature>
<dbReference type="EMBL" id="LFJN01000002">
    <property type="protein sequence ID" value="KPI44895.1"/>
    <property type="molecule type" value="Genomic_DNA"/>
</dbReference>
<accession>A0A0N1HGP1</accession>
<keyword evidence="4" id="KW-1185">Reference proteome</keyword>
<dbReference type="RefSeq" id="XP_018004858.1">
    <property type="nucleotide sequence ID" value="XM_018142470.1"/>
</dbReference>
<feature type="region of interest" description="Disordered" evidence="1">
    <location>
        <begin position="1"/>
        <end position="118"/>
    </location>
</feature>
<dbReference type="VEuPathDB" id="FungiDB:AB675_2496"/>
<feature type="compositionally biased region" description="Acidic residues" evidence="1">
    <location>
        <begin position="285"/>
        <end position="295"/>
    </location>
</feature>
<evidence type="ECO:0000313" key="3">
    <source>
        <dbReference type="EMBL" id="KPI44895.1"/>
    </source>
</evidence>
<dbReference type="AlphaFoldDB" id="A0A0N1HGP1"/>
<evidence type="ECO:0000256" key="1">
    <source>
        <dbReference type="SAM" id="MobiDB-lite"/>
    </source>
</evidence>
<dbReference type="InterPro" id="IPR007557">
    <property type="entry name" value="PSP1_C"/>
</dbReference>
<gene>
    <name evidence="3" type="ORF">AB675_2496</name>
</gene>
<feature type="region of interest" description="Disordered" evidence="1">
    <location>
        <begin position="747"/>
        <end position="776"/>
    </location>
</feature>
<feature type="region of interest" description="Disordered" evidence="1">
    <location>
        <begin position="517"/>
        <end position="544"/>
    </location>
</feature>
<sequence>MPAFGNFGSQQPSASMLFEKSNPGIRRSTPDSEALASSDDEGDPNRTAAQAPKVQKPTRRTSWLNDVPTANATLNRKTSGSMPYSPTASNPGTPASEQPTWMSMSGSSATGWNAGSGSGPWGSIWSSQDARKEPSRLQEVMSSNQEGGLPFAIPLQPTPKTYRSQSYSVGQLESAMANANVASAEQSRYRLPGQMPSLQRRTSRTAGLGVVDATGLDRLHEEDGEEYHNVGANSQQAKRIERLERENAQLRAAHASSRTFSTSAITTAPSMGLRSSFRTQGSLPEEYDDAVDDQESISGSGLLPRRDNTSRRLSEQALAPYERQSAVDNAAFDDNRNAKWQTHLGFGAIPEGPQSRRHSMAGVPARQASMGSQELDEQGDYYQQVAQDVKHGDDPAYFTSDENTRRAADEHVRSFGPTSPYSYPYMPPMQQPLHIVNFKCSRSDVYYVQEGSGLDIQVGDLVIVDADRGIDLGTVQHTNISWEEARRYKEHYAEEHYKWLMMFSKQSRNGGPNVVNPNGLPTKQGSAVGGMGPPSHHSSHEAPHAELKPRMIKRLAANHEIMTLKEKEGNEAKAKRVCQHKVAEHRLNMEILDAEFQLDSKKLTFFYFADSYINFNSLVTDLFKVYKTRIWMSAINPASFQTPTSSLGLTPAPPAQHFQGTEGGARRSHGYDTRRQPGPMGYDGQYEGDQPLRGTYMAQPYQPFQPSIGGSLGMPSFGGNAQMDPFGESYYQPSYGMLNPNAQAFAASRSGLGSRQSNQSPHNDWTGRFQGLSLGS</sequence>
<dbReference type="PANTHER" id="PTHR43830">
    <property type="entry name" value="PROTEIN PSP1"/>
    <property type="match status" value="1"/>
</dbReference>
<proteinExistence type="predicted"/>
<dbReference type="GO" id="GO:0005737">
    <property type="term" value="C:cytoplasm"/>
    <property type="evidence" value="ECO:0007669"/>
    <property type="project" value="TreeGrafter"/>
</dbReference>
<dbReference type="OrthoDB" id="243127at2759"/>
<dbReference type="PANTHER" id="PTHR43830:SF3">
    <property type="entry name" value="PROTEIN PSP1"/>
    <property type="match status" value="1"/>
</dbReference>
<feature type="compositionally biased region" description="Polar residues" evidence="1">
    <location>
        <begin position="751"/>
        <end position="763"/>
    </location>
</feature>